<dbReference type="RefSeq" id="WP_377942899.1">
    <property type="nucleotide sequence ID" value="NZ_JBHUCX010000024.1"/>
</dbReference>
<name>A0ABW4JF45_9BACL</name>
<dbReference type="Gene3D" id="1.10.287.4300">
    <property type="entry name" value="Stage III sporulation protein AH-like"/>
    <property type="match status" value="1"/>
</dbReference>
<keyword evidence="4" id="KW-1185">Reference proteome</keyword>
<keyword evidence="2" id="KW-0472">Membrane</keyword>
<gene>
    <name evidence="3" type="ORF">ACFSB2_10015</name>
</gene>
<organism evidence="3 4">
    <name type="scientific">Alicyclobacillus fodiniaquatilis</name>
    <dbReference type="NCBI Taxonomy" id="1661150"/>
    <lineage>
        <taxon>Bacteria</taxon>
        <taxon>Bacillati</taxon>
        <taxon>Bacillota</taxon>
        <taxon>Bacilli</taxon>
        <taxon>Bacillales</taxon>
        <taxon>Alicyclobacillaceae</taxon>
        <taxon>Alicyclobacillus</taxon>
    </lineage>
</organism>
<keyword evidence="2" id="KW-1133">Transmembrane helix</keyword>
<feature type="compositionally biased region" description="Low complexity" evidence="1">
    <location>
        <begin position="47"/>
        <end position="85"/>
    </location>
</feature>
<evidence type="ECO:0000256" key="2">
    <source>
        <dbReference type="SAM" id="Phobius"/>
    </source>
</evidence>
<dbReference type="EMBL" id="JBHUCX010000024">
    <property type="protein sequence ID" value="MFD1675029.1"/>
    <property type="molecule type" value="Genomic_DNA"/>
</dbReference>
<proteinExistence type="predicted"/>
<dbReference type="InterPro" id="IPR038503">
    <property type="entry name" value="SpoIIIAH_sf"/>
</dbReference>
<evidence type="ECO:0000313" key="4">
    <source>
        <dbReference type="Proteomes" id="UP001597079"/>
    </source>
</evidence>
<comment type="caution">
    <text evidence="3">The sequence shown here is derived from an EMBL/GenBank/DDBJ whole genome shotgun (WGS) entry which is preliminary data.</text>
</comment>
<evidence type="ECO:0000313" key="3">
    <source>
        <dbReference type="EMBL" id="MFD1675029.1"/>
    </source>
</evidence>
<evidence type="ECO:0000256" key="1">
    <source>
        <dbReference type="SAM" id="MobiDB-lite"/>
    </source>
</evidence>
<protein>
    <submittedName>
        <fullName evidence="3">SpoIIIAH-like family protein</fullName>
    </submittedName>
</protein>
<reference evidence="4" key="1">
    <citation type="journal article" date="2019" name="Int. J. Syst. Evol. Microbiol.">
        <title>The Global Catalogue of Microorganisms (GCM) 10K type strain sequencing project: providing services to taxonomists for standard genome sequencing and annotation.</title>
        <authorList>
            <consortium name="The Broad Institute Genomics Platform"/>
            <consortium name="The Broad Institute Genome Sequencing Center for Infectious Disease"/>
            <person name="Wu L."/>
            <person name="Ma J."/>
        </authorList>
    </citation>
    <scope>NUCLEOTIDE SEQUENCE [LARGE SCALE GENOMIC DNA]</scope>
    <source>
        <strain evidence="4">CGMCC 1.12286</strain>
    </source>
</reference>
<keyword evidence="2" id="KW-0812">Transmembrane</keyword>
<dbReference type="InterPro" id="IPR024232">
    <property type="entry name" value="SpoIIIAH"/>
</dbReference>
<accession>A0ABW4JF45</accession>
<feature type="compositionally biased region" description="Polar residues" evidence="1">
    <location>
        <begin position="30"/>
        <end position="45"/>
    </location>
</feature>
<feature type="transmembrane region" description="Helical" evidence="2">
    <location>
        <begin position="7"/>
        <end position="25"/>
    </location>
</feature>
<feature type="compositionally biased region" description="Polar residues" evidence="1">
    <location>
        <begin position="86"/>
        <end position="113"/>
    </location>
</feature>
<dbReference type="Proteomes" id="UP001597079">
    <property type="component" value="Unassembled WGS sequence"/>
</dbReference>
<dbReference type="Pfam" id="PF12685">
    <property type="entry name" value="SpoIIIAH"/>
    <property type="match status" value="1"/>
</dbReference>
<feature type="region of interest" description="Disordered" evidence="1">
    <location>
        <begin position="30"/>
        <end position="113"/>
    </location>
</feature>
<sequence>MVKRQTVWLSTMMVLSLMLIGYYTMNNQTSPASSTADNQSISTAAVNPPANDTSNSSTSDTKKNTAPSSKTSKATSSDVTTTSASDFFTNTETSVEQQLSEQESNLKAEMTNTKASDAQITKASNQLQKLQSLDGGMDYAIDAIKADGYKSAVIVPDNNQEKFTVWVEANSLQKDDAIKIMNIVSQQLDISMLDISVKAHA</sequence>